<dbReference type="InterPro" id="IPR002931">
    <property type="entry name" value="Transglutaminase-like"/>
</dbReference>
<accession>A0AAD7Y511</accession>
<dbReference type="Gene3D" id="3.10.620.30">
    <property type="match status" value="1"/>
</dbReference>
<dbReference type="RefSeq" id="XP_058348764.1">
    <property type="nucleotide sequence ID" value="XM_058480241.1"/>
</dbReference>
<dbReference type="SUPFAM" id="SSF54001">
    <property type="entry name" value="Cysteine proteinases"/>
    <property type="match status" value="1"/>
</dbReference>
<comment type="caution">
    <text evidence="4">The sequence shown here is derived from an EMBL/GenBank/DDBJ whole genome shotgun (WGS) entry which is preliminary data.</text>
</comment>
<dbReference type="AlphaFoldDB" id="A0AAD7Y511"/>
<keyword evidence="5" id="KW-1185">Reference proteome</keyword>
<feature type="region of interest" description="Disordered" evidence="1">
    <location>
        <begin position="14"/>
        <end position="46"/>
    </location>
</feature>
<dbReference type="InterPro" id="IPR056409">
    <property type="entry name" value="Ig_CYK3_C"/>
</dbReference>
<dbReference type="PANTHER" id="PTHR46333">
    <property type="entry name" value="CYTOKINESIS PROTEIN 3"/>
    <property type="match status" value="1"/>
</dbReference>
<dbReference type="EMBL" id="JARTCD010000001">
    <property type="protein sequence ID" value="KAJ8663852.1"/>
    <property type="molecule type" value="Genomic_DNA"/>
</dbReference>
<proteinExistence type="predicted"/>
<organism evidence="4 5">
    <name type="scientific">Lichtheimia ornata</name>
    <dbReference type="NCBI Taxonomy" id="688661"/>
    <lineage>
        <taxon>Eukaryota</taxon>
        <taxon>Fungi</taxon>
        <taxon>Fungi incertae sedis</taxon>
        <taxon>Mucoromycota</taxon>
        <taxon>Mucoromycotina</taxon>
        <taxon>Mucoromycetes</taxon>
        <taxon>Mucorales</taxon>
        <taxon>Lichtheimiaceae</taxon>
        <taxon>Lichtheimia</taxon>
    </lineage>
</organism>
<dbReference type="InterPro" id="IPR052557">
    <property type="entry name" value="CAP/Cytokinesis_protein"/>
</dbReference>
<name>A0AAD7Y511_9FUNG</name>
<reference evidence="4 5" key="1">
    <citation type="submission" date="2023-03" db="EMBL/GenBank/DDBJ databases">
        <title>Genome sequence of Lichtheimia ornata CBS 291.66.</title>
        <authorList>
            <person name="Mohabir J.T."/>
            <person name="Shea T.P."/>
            <person name="Kurbessoian T."/>
            <person name="Berby B."/>
            <person name="Fontaine J."/>
            <person name="Livny J."/>
            <person name="Gnirke A."/>
            <person name="Stajich J.E."/>
            <person name="Cuomo C.A."/>
        </authorList>
    </citation>
    <scope>NUCLEOTIDE SEQUENCE [LARGE SCALE GENOMIC DNA]</scope>
    <source>
        <strain evidence="4">CBS 291.66</strain>
    </source>
</reference>
<dbReference type="PANTHER" id="PTHR46333:SF2">
    <property type="entry name" value="CYTOKINESIS PROTEIN 3"/>
    <property type="match status" value="1"/>
</dbReference>
<dbReference type="GO" id="GO:0140278">
    <property type="term" value="P:mitotic division septum assembly"/>
    <property type="evidence" value="ECO:0007669"/>
    <property type="project" value="TreeGrafter"/>
</dbReference>
<feature type="region of interest" description="Disordered" evidence="1">
    <location>
        <begin position="170"/>
        <end position="191"/>
    </location>
</feature>
<dbReference type="InterPro" id="IPR038765">
    <property type="entry name" value="Papain-like_cys_pep_sf"/>
</dbReference>
<dbReference type="Pfam" id="PF01841">
    <property type="entry name" value="Transglut_core"/>
    <property type="match status" value="1"/>
</dbReference>
<evidence type="ECO:0008006" key="6">
    <source>
        <dbReference type="Google" id="ProtNLM"/>
    </source>
</evidence>
<feature type="compositionally biased region" description="Low complexity" evidence="1">
    <location>
        <begin position="181"/>
        <end position="191"/>
    </location>
</feature>
<protein>
    <recommendedName>
        <fullName evidence="6">Transglutaminase-like domain-containing protein</fullName>
    </recommendedName>
</protein>
<feature type="domain" description="CYK3 C-terminal Ig-like" evidence="3">
    <location>
        <begin position="643"/>
        <end position="731"/>
    </location>
</feature>
<feature type="domain" description="Transglutaminase-like" evidence="2">
    <location>
        <begin position="327"/>
        <end position="434"/>
    </location>
</feature>
<evidence type="ECO:0000313" key="4">
    <source>
        <dbReference type="EMBL" id="KAJ8663852.1"/>
    </source>
</evidence>
<dbReference type="Pfam" id="PF24584">
    <property type="entry name" value="Ig_CYK3_C"/>
    <property type="match status" value="1"/>
</dbReference>
<sequence>MMGHNTSPYWLTASMQAGNTQPPPPPPLLPSQSTPTTNYLRSPRHGRRCHSMIADSVSNTTTNNTTGTSTNTAAPLRHRRISAPHMNGHEQQLESRHAEKMRVKRKPLPQQIVIPRDIVQQPATTNNNEPIPRPQRPLNTPPQQQHQRLLLRSPLSDRCNRVYADNTRSPVVMELPPSPPSTVSSSSHTPKHPTFWNPRMETSTHPVTPLHRNLSRRLKGLLQPQKLRVEGASKDQHAALRSWSVDRPMTPIHNVIAKTTATNATMARPNPFLILSHTLPVADELGLDDDDPHDYTQIDTYAANVNQRGPMLTPSILAQKFLARPYRRDLYKIRSIFTWVVQNITREIECTMTTENDMNESAESVLATRYSKTPAGIARLFCAMAHAVGFNEAHIVQGYLRGIDSIESAFGSDGSPITNHVWCAVQVEGEYRLVDCWLALPQTPGNNDVMETHWFLCRPSNMIYTHFPNDNAHQYLEPPISLTTFFSLPYVCMPYFWHHVQVLDYDPGCLDLVNDEICHLTLSVDPDIACYAEVEMRTTLQQNATFTTLETMRGLAQCYTSPEDGTTRLCKIKATLPPDQWMGWLKIYAGPRLTQPQQKITSHHYPLALCFRLTRQCMNSTTQESINTAVSSPAAPFEFVQLHVCQYELYVQEPQCFHLYPLQTYTFRVKSEHSHHKLAIRNPNGRLFKLVYHPHDHTYDGSVKVTDIGQWSLVCLLHHAGGLYVAASWECKG</sequence>
<evidence type="ECO:0000313" key="5">
    <source>
        <dbReference type="Proteomes" id="UP001234581"/>
    </source>
</evidence>
<feature type="region of interest" description="Disordered" evidence="1">
    <location>
        <begin position="114"/>
        <end position="144"/>
    </location>
</feature>
<gene>
    <name evidence="4" type="ORF">O0I10_000126</name>
</gene>
<evidence type="ECO:0000256" key="1">
    <source>
        <dbReference type="SAM" id="MobiDB-lite"/>
    </source>
</evidence>
<dbReference type="GO" id="GO:0110085">
    <property type="term" value="C:mitotic actomyosin contractile ring"/>
    <property type="evidence" value="ECO:0007669"/>
    <property type="project" value="TreeGrafter"/>
</dbReference>
<evidence type="ECO:0000259" key="3">
    <source>
        <dbReference type="Pfam" id="PF24584"/>
    </source>
</evidence>
<dbReference type="Proteomes" id="UP001234581">
    <property type="component" value="Unassembled WGS sequence"/>
</dbReference>
<evidence type="ECO:0000259" key="2">
    <source>
        <dbReference type="Pfam" id="PF01841"/>
    </source>
</evidence>
<dbReference type="GeneID" id="83207548"/>